<dbReference type="InterPro" id="IPR036869">
    <property type="entry name" value="J_dom_sf"/>
</dbReference>
<dbReference type="SMART" id="SM00271">
    <property type="entry name" value="DnaJ"/>
    <property type="match status" value="1"/>
</dbReference>
<evidence type="ECO:0000313" key="3">
    <source>
        <dbReference type="Proteomes" id="UP000253831"/>
    </source>
</evidence>
<organism evidence="2 3">
    <name type="scientific">Candidatus Accumulibacter meliphilus</name>
    <dbReference type="NCBI Taxonomy" id="2211374"/>
    <lineage>
        <taxon>Bacteria</taxon>
        <taxon>Pseudomonadati</taxon>
        <taxon>Pseudomonadota</taxon>
        <taxon>Betaproteobacteria</taxon>
        <taxon>Candidatus Accumulibacter</taxon>
    </lineage>
</organism>
<dbReference type="PROSITE" id="PS50076">
    <property type="entry name" value="DNAJ_2"/>
    <property type="match status" value="1"/>
</dbReference>
<dbReference type="PRINTS" id="PR00625">
    <property type="entry name" value="JDOMAIN"/>
</dbReference>
<evidence type="ECO:0000313" key="2">
    <source>
        <dbReference type="EMBL" id="RDE50304.1"/>
    </source>
</evidence>
<feature type="domain" description="J" evidence="1">
    <location>
        <begin position="11"/>
        <end position="70"/>
    </location>
</feature>
<reference evidence="2 3" key="1">
    <citation type="submission" date="2018-05" db="EMBL/GenBank/DDBJ databases">
        <title>Integrated omic analyses show evidence that a Ca. Accumulibacter phosphatis strain performs denitrification under micro-aerobic conditions.</title>
        <authorList>
            <person name="Camejo P.Y."/>
            <person name="Katherine M.D."/>
            <person name="Daniel N.R."/>
        </authorList>
    </citation>
    <scope>NUCLEOTIDE SEQUENCE [LARGE SCALE GENOMIC DNA]</scope>
    <source>
        <strain evidence="2">UW-LDO-IC</strain>
    </source>
</reference>
<comment type="caution">
    <text evidence="2">The sequence shown here is derived from an EMBL/GenBank/DDBJ whole genome shotgun (WGS) entry which is preliminary data.</text>
</comment>
<dbReference type="Proteomes" id="UP000253831">
    <property type="component" value="Unassembled WGS sequence"/>
</dbReference>
<dbReference type="Pfam" id="PF00226">
    <property type="entry name" value="DnaJ"/>
    <property type="match status" value="1"/>
</dbReference>
<evidence type="ECO:0000259" key="1">
    <source>
        <dbReference type="PROSITE" id="PS50076"/>
    </source>
</evidence>
<dbReference type="EMBL" id="QPGA01000022">
    <property type="protein sequence ID" value="RDE50304.1"/>
    <property type="molecule type" value="Genomic_DNA"/>
</dbReference>
<dbReference type="SUPFAM" id="SSF46565">
    <property type="entry name" value="Chaperone J-domain"/>
    <property type="match status" value="1"/>
</dbReference>
<accession>A0A369XK66</accession>
<sequence length="104" mass="11779">MTGRETCSMIDPYRILGVEMGANDETIRAAYLAAIRESPPERDRERFESVRAAYEAISDHRRRLAHQLFDRSLPSVDDLLYALSSDFAPALPSEQRVLRVLGAK</sequence>
<name>A0A369XK66_9PROT</name>
<dbReference type="Gene3D" id="1.10.287.110">
    <property type="entry name" value="DnaJ domain"/>
    <property type="match status" value="1"/>
</dbReference>
<dbReference type="InterPro" id="IPR001623">
    <property type="entry name" value="DnaJ_domain"/>
</dbReference>
<dbReference type="AlphaFoldDB" id="A0A369XK66"/>
<protein>
    <submittedName>
        <fullName evidence="2">Molecular chaperone DnaJ</fullName>
    </submittedName>
</protein>
<gene>
    <name evidence="2" type="ORF">DVS81_12040</name>
</gene>
<dbReference type="CDD" id="cd06257">
    <property type="entry name" value="DnaJ"/>
    <property type="match status" value="1"/>
</dbReference>
<proteinExistence type="predicted"/>